<organism evidence="2 3">
    <name type="scientific">Clostridium estertheticum</name>
    <dbReference type="NCBI Taxonomy" id="238834"/>
    <lineage>
        <taxon>Bacteria</taxon>
        <taxon>Bacillati</taxon>
        <taxon>Bacillota</taxon>
        <taxon>Clostridia</taxon>
        <taxon>Eubacteriales</taxon>
        <taxon>Clostridiaceae</taxon>
        <taxon>Clostridium</taxon>
    </lineage>
</organism>
<feature type="domain" description="DNA topoisomerase type IA zn finger" evidence="1">
    <location>
        <begin position="10"/>
        <end position="39"/>
    </location>
</feature>
<gene>
    <name evidence="2" type="ORF">LL038_07555</name>
</gene>
<dbReference type="GO" id="GO:0003677">
    <property type="term" value="F:DNA binding"/>
    <property type="evidence" value="ECO:0007669"/>
    <property type="project" value="UniProtKB-KW"/>
</dbReference>
<dbReference type="InterPro" id="IPR013498">
    <property type="entry name" value="Topo_IA_Znf"/>
</dbReference>
<proteinExistence type="predicted"/>
<accession>A0AA47EKW6</accession>
<evidence type="ECO:0000313" key="3">
    <source>
        <dbReference type="Proteomes" id="UP001164733"/>
    </source>
</evidence>
<dbReference type="GO" id="GO:0003916">
    <property type="term" value="F:DNA topoisomerase activity"/>
    <property type="evidence" value="ECO:0007669"/>
    <property type="project" value="InterPro"/>
</dbReference>
<dbReference type="GO" id="GO:0005694">
    <property type="term" value="C:chromosome"/>
    <property type="evidence" value="ECO:0007669"/>
    <property type="project" value="InterPro"/>
</dbReference>
<dbReference type="Proteomes" id="UP001164733">
    <property type="component" value="Chromosome"/>
</dbReference>
<dbReference type="AlphaFoldDB" id="A0AA47EKW6"/>
<reference evidence="2" key="1">
    <citation type="submission" date="2021-11" db="EMBL/GenBank/DDBJ databases">
        <title>Clostridia strains as spoilage organisms.</title>
        <authorList>
            <person name="Wambui J."/>
            <person name="Stevens M.J.A."/>
            <person name="Stephan R."/>
        </authorList>
    </citation>
    <scope>NUCLEOTIDE SEQUENCE</scope>
    <source>
        <strain evidence="2">CF009</strain>
    </source>
</reference>
<dbReference type="RefSeq" id="WP_216121100.1">
    <property type="nucleotide sequence ID" value="NZ_CP086239.1"/>
</dbReference>
<evidence type="ECO:0000259" key="1">
    <source>
        <dbReference type="Pfam" id="PF01396"/>
    </source>
</evidence>
<dbReference type="EMBL" id="CP086239">
    <property type="protein sequence ID" value="WAG62087.1"/>
    <property type="molecule type" value="Genomic_DNA"/>
</dbReference>
<sequence>MNVNKSDEIVLCYKCKDPMVLKRGKYGMFWGCTNYPKCNGIIDARGVRNKLKQLEMVNIDYNKLYENGEIARIICECSVNDERFKRLIQKYRDYMECLEDNNVCYKILEYLHKKGRYIDISIVTYAIYLSRGELGTNFSFWINNSNYKSDYYERSIQNVIINNWSNSLFNELNLTYLDKEFFIGSYSEGGGKVDILALDTSDNTEMLIEVKGPKSRAKNAWGQLSSYIKIYQKFNNKNVKSMIIARGYPWGIYEDIFALVGYVIEDNKIVFIPWKI</sequence>
<protein>
    <submittedName>
        <fullName evidence="2">Topoisomerase DNA-binding C4 zinc finger domain-containing protein</fullName>
    </submittedName>
</protein>
<dbReference type="Pfam" id="PF01396">
    <property type="entry name" value="Zn_ribbon_Top1"/>
    <property type="match status" value="1"/>
</dbReference>
<dbReference type="GO" id="GO:0006265">
    <property type="term" value="P:DNA topological change"/>
    <property type="evidence" value="ECO:0007669"/>
    <property type="project" value="InterPro"/>
</dbReference>
<evidence type="ECO:0000313" key="2">
    <source>
        <dbReference type="EMBL" id="WAG62087.1"/>
    </source>
</evidence>
<name>A0AA47EKW6_9CLOT</name>
<keyword evidence="2" id="KW-0238">DNA-binding</keyword>